<dbReference type="Proteomes" id="UP000247498">
    <property type="component" value="Unassembled WGS sequence"/>
</dbReference>
<dbReference type="AlphaFoldDB" id="A0A2V0NYU3"/>
<sequence length="514" mass="53546">MARRACLLALAGCLLLGAADAQSLLSAPPQAIAPPLLPQVAATPRGPCDMGINFYPQGGDNLPTGWSQAVQQAAGNTLPDQVLKIALAGYPIPQLYMAPVSVYTGVGGSVPIACVTGQSVAGAGVLTRPAAYTITWALAGQSGQLGPFLKGSKQDPPPNVTLNFVPQLPDGDYCLQLKMDLIPNSGVVAVGAQQFEVPARAQSVIRQVCFYKLASRPTANITFHSCNSSFAVDLTGITPKPQSSRADLQLFSTVFHVWGKLNRTFDTSPQPEGLQDYFGQYVKWSDATQPNHLQVFLDSPGLVNGYYNVWIEGSLSTPTPDLNSLFGLDQYDDGSAKFMGVSLRNTSNRPVPIQTVLSKIANLAGPEVPVPAGASAPFTWDTQGFGEQFCYVDGQRIANAPDLVHCASPLNLKVADGGNHTLEVVLLDVCGQTTANGVFFGSWGWRPNPKFAPPLPPAEPLPAADGPGVGAMPLPLARPMNRTARSAAGGRAGGAGLAGAVAAAAAGALALLAL</sequence>
<keyword evidence="1" id="KW-0732">Signal</keyword>
<feature type="chain" id="PRO_5016090378" description="Ig-like domain-containing protein" evidence="1">
    <location>
        <begin position="22"/>
        <end position="514"/>
    </location>
</feature>
<keyword evidence="3" id="KW-1185">Reference proteome</keyword>
<evidence type="ECO:0000313" key="3">
    <source>
        <dbReference type="Proteomes" id="UP000247498"/>
    </source>
</evidence>
<protein>
    <recommendedName>
        <fullName evidence="4">Ig-like domain-containing protein</fullName>
    </recommendedName>
</protein>
<organism evidence="2 3">
    <name type="scientific">Raphidocelis subcapitata</name>
    <dbReference type="NCBI Taxonomy" id="307507"/>
    <lineage>
        <taxon>Eukaryota</taxon>
        <taxon>Viridiplantae</taxon>
        <taxon>Chlorophyta</taxon>
        <taxon>core chlorophytes</taxon>
        <taxon>Chlorophyceae</taxon>
        <taxon>CS clade</taxon>
        <taxon>Sphaeropleales</taxon>
        <taxon>Selenastraceae</taxon>
        <taxon>Raphidocelis</taxon>
    </lineage>
</organism>
<evidence type="ECO:0008006" key="4">
    <source>
        <dbReference type="Google" id="ProtNLM"/>
    </source>
</evidence>
<accession>A0A2V0NYU3</accession>
<proteinExistence type="predicted"/>
<reference evidence="2 3" key="1">
    <citation type="journal article" date="2018" name="Sci. Rep.">
        <title>Raphidocelis subcapitata (=Pseudokirchneriella subcapitata) provides an insight into genome evolution and environmental adaptations in the Sphaeropleales.</title>
        <authorList>
            <person name="Suzuki S."/>
            <person name="Yamaguchi H."/>
            <person name="Nakajima N."/>
            <person name="Kawachi M."/>
        </authorList>
    </citation>
    <scope>NUCLEOTIDE SEQUENCE [LARGE SCALE GENOMIC DNA]</scope>
    <source>
        <strain evidence="2 3">NIES-35</strain>
    </source>
</reference>
<evidence type="ECO:0000313" key="2">
    <source>
        <dbReference type="EMBL" id="GBF90097.1"/>
    </source>
</evidence>
<dbReference type="EMBL" id="BDRX01000014">
    <property type="protein sequence ID" value="GBF90097.1"/>
    <property type="molecule type" value="Genomic_DNA"/>
</dbReference>
<dbReference type="OrthoDB" id="529127at2759"/>
<comment type="caution">
    <text evidence="2">The sequence shown here is derived from an EMBL/GenBank/DDBJ whole genome shotgun (WGS) entry which is preliminary data.</text>
</comment>
<evidence type="ECO:0000256" key="1">
    <source>
        <dbReference type="SAM" id="SignalP"/>
    </source>
</evidence>
<dbReference type="InParanoid" id="A0A2V0NYU3"/>
<name>A0A2V0NYU3_9CHLO</name>
<feature type="signal peptide" evidence="1">
    <location>
        <begin position="1"/>
        <end position="21"/>
    </location>
</feature>
<gene>
    <name evidence="2" type="ORF">Rsub_02805</name>
</gene>